<dbReference type="EMBL" id="AP018227">
    <property type="protein sequence ID" value="BAY84586.1"/>
    <property type="molecule type" value="Genomic_DNA"/>
</dbReference>
<gene>
    <name evidence="2" type="ORF">NIES267_40820</name>
</gene>
<protein>
    <submittedName>
        <fullName evidence="2">Uncharacterized protein</fullName>
    </submittedName>
</protein>
<evidence type="ECO:0000256" key="1">
    <source>
        <dbReference type="SAM" id="SignalP"/>
    </source>
</evidence>
<dbReference type="Proteomes" id="UP000218418">
    <property type="component" value="Chromosome"/>
</dbReference>
<evidence type="ECO:0000313" key="3">
    <source>
        <dbReference type="Proteomes" id="UP000218418"/>
    </source>
</evidence>
<reference evidence="2 3" key="1">
    <citation type="submission" date="2017-06" db="EMBL/GenBank/DDBJ databases">
        <title>Genome sequencing of cyanobaciteial culture collection at National Institute for Environmental Studies (NIES).</title>
        <authorList>
            <person name="Hirose Y."/>
            <person name="Shimura Y."/>
            <person name="Fujisawa T."/>
            <person name="Nakamura Y."/>
            <person name="Kawachi M."/>
        </authorList>
    </citation>
    <scope>NUCLEOTIDE SEQUENCE [LARGE SCALE GENOMIC DNA]</scope>
    <source>
        <strain evidence="2 3">NIES-267</strain>
    </source>
</reference>
<feature type="signal peptide" evidence="1">
    <location>
        <begin position="1"/>
        <end position="25"/>
    </location>
</feature>
<keyword evidence="1" id="KW-0732">Signal</keyword>
<dbReference type="AlphaFoldDB" id="A0A1Z4LTL8"/>
<name>A0A1Z4LTL8_9CYAN</name>
<organism evidence="2 3">
    <name type="scientific">Calothrix parasitica NIES-267</name>
    <dbReference type="NCBI Taxonomy" id="1973488"/>
    <lineage>
        <taxon>Bacteria</taxon>
        <taxon>Bacillati</taxon>
        <taxon>Cyanobacteriota</taxon>
        <taxon>Cyanophyceae</taxon>
        <taxon>Nostocales</taxon>
        <taxon>Calotrichaceae</taxon>
        <taxon>Calothrix</taxon>
    </lineage>
</organism>
<keyword evidence="3" id="KW-1185">Reference proteome</keyword>
<evidence type="ECO:0000313" key="2">
    <source>
        <dbReference type="EMBL" id="BAY84586.1"/>
    </source>
</evidence>
<feature type="chain" id="PRO_5013120044" evidence="1">
    <location>
        <begin position="26"/>
        <end position="100"/>
    </location>
</feature>
<accession>A0A1Z4LTL8</accession>
<sequence length="100" mass="12175">MKNKLAPLITSSILLLTTNSLPSYALNTHEQSITNTPTNPTAKNEEILIARRRWRRRRRGRWITRRVTVCSRKRVYNNRLRRWTKVRICRRVPRRVYVRY</sequence>
<proteinExistence type="predicted"/>